<dbReference type="AlphaFoldDB" id="A0AAV7LKY5"/>
<dbReference type="EMBL" id="JANPWB010000015">
    <property type="protein sequence ID" value="KAJ1091702.1"/>
    <property type="molecule type" value="Genomic_DNA"/>
</dbReference>
<evidence type="ECO:0000313" key="2">
    <source>
        <dbReference type="Proteomes" id="UP001066276"/>
    </source>
</evidence>
<dbReference type="Proteomes" id="UP001066276">
    <property type="component" value="Chromosome 11"/>
</dbReference>
<reference evidence="1" key="1">
    <citation type="journal article" date="2022" name="bioRxiv">
        <title>Sequencing and chromosome-scale assembly of the giantPleurodeles waltlgenome.</title>
        <authorList>
            <person name="Brown T."/>
            <person name="Elewa A."/>
            <person name="Iarovenko S."/>
            <person name="Subramanian E."/>
            <person name="Araus A.J."/>
            <person name="Petzold A."/>
            <person name="Susuki M."/>
            <person name="Suzuki K.-i.T."/>
            <person name="Hayashi T."/>
            <person name="Toyoda A."/>
            <person name="Oliveira C."/>
            <person name="Osipova E."/>
            <person name="Leigh N.D."/>
            <person name="Simon A."/>
            <person name="Yun M.H."/>
        </authorList>
    </citation>
    <scope>NUCLEOTIDE SEQUENCE</scope>
    <source>
        <strain evidence="1">20211129_DDA</strain>
        <tissue evidence="1">Liver</tissue>
    </source>
</reference>
<sequence>MTQCPLLSWDNGAVIFCVAQLRPSSSLGGFPSSLFVACRQRSSDLLGRFDSRLLLASIEPGRQALVAIDCFALVAGCRRPPEESGGWRRFADGPLVL</sequence>
<proteinExistence type="predicted"/>
<name>A0AAV7LKY5_PLEWA</name>
<organism evidence="1 2">
    <name type="scientific">Pleurodeles waltl</name>
    <name type="common">Iberian ribbed newt</name>
    <dbReference type="NCBI Taxonomy" id="8319"/>
    <lineage>
        <taxon>Eukaryota</taxon>
        <taxon>Metazoa</taxon>
        <taxon>Chordata</taxon>
        <taxon>Craniata</taxon>
        <taxon>Vertebrata</taxon>
        <taxon>Euteleostomi</taxon>
        <taxon>Amphibia</taxon>
        <taxon>Batrachia</taxon>
        <taxon>Caudata</taxon>
        <taxon>Salamandroidea</taxon>
        <taxon>Salamandridae</taxon>
        <taxon>Pleurodelinae</taxon>
        <taxon>Pleurodeles</taxon>
    </lineage>
</organism>
<evidence type="ECO:0000313" key="1">
    <source>
        <dbReference type="EMBL" id="KAJ1091702.1"/>
    </source>
</evidence>
<protein>
    <submittedName>
        <fullName evidence="1">Uncharacterized protein</fullName>
    </submittedName>
</protein>
<comment type="caution">
    <text evidence="1">The sequence shown here is derived from an EMBL/GenBank/DDBJ whole genome shotgun (WGS) entry which is preliminary data.</text>
</comment>
<keyword evidence="2" id="KW-1185">Reference proteome</keyword>
<gene>
    <name evidence="1" type="ORF">NDU88_004819</name>
</gene>
<accession>A0AAV7LKY5</accession>